<dbReference type="InterPro" id="IPR016187">
    <property type="entry name" value="CTDL_fold"/>
</dbReference>
<dbReference type="PROSITE" id="PS51257">
    <property type="entry name" value="PROKAR_LIPOPROTEIN"/>
    <property type="match status" value="1"/>
</dbReference>
<sequence>MGKKGHATCPSGWTSGAMAGTSGCFFLNNLLTDARTWGMSERYCQQLDARGHLSFFTGNSLTSTTAFVTLCKTVTSLSFGLITVKNAIWLGGFRDPVANVIRRLNYQLFVNTIWSSGEPSGSVGNKDCVCYYMSQSGFQMCTCGTSGAYVCQISDDTVPMPPSNLKYTAKRVTYSSAACSSNWALIGKLYYQTPPSVLYPSVSAAAAACASLDARATLPYFTDATQWEAFLAVIRGKNLVNGQHD</sequence>
<dbReference type="PROSITE" id="PS50041">
    <property type="entry name" value="C_TYPE_LECTIN_2"/>
    <property type="match status" value="1"/>
</dbReference>
<dbReference type="InterPro" id="IPR001304">
    <property type="entry name" value="C-type_lectin-like"/>
</dbReference>
<evidence type="ECO:0000259" key="1">
    <source>
        <dbReference type="PROSITE" id="PS50041"/>
    </source>
</evidence>
<reference evidence="3" key="1">
    <citation type="submission" date="2022-11" db="UniProtKB">
        <authorList>
            <consortium name="WormBaseParasite"/>
        </authorList>
    </citation>
    <scope>IDENTIFICATION</scope>
</reference>
<dbReference type="Proteomes" id="UP000887565">
    <property type="component" value="Unplaced"/>
</dbReference>
<accession>A0A915JIR3</accession>
<name>A0A915JIR3_ROMCU</name>
<dbReference type="WBParaSite" id="nRc.2.0.1.t26044-RA">
    <property type="protein sequence ID" value="nRc.2.0.1.t26044-RA"/>
    <property type="gene ID" value="nRc.2.0.1.g26044"/>
</dbReference>
<organism evidence="2 3">
    <name type="scientific">Romanomermis culicivorax</name>
    <name type="common">Nematode worm</name>
    <dbReference type="NCBI Taxonomy" id="13658"/>
    <lineage>
        <taxon>Eukaryota</taxon>
        <taxon>Metazoa</taxon>
        <taxon>Ecdysozoa</taxon>
        <taxon>Nematoda</taxon>
        <taxon>Enoplea</taxon>
        <taxon>Dorylaimia</taxon>
        <taxon>Mermithida</taxon>
        <taxon>Mermithoidea</taxon>
        <taxon>Mermithidae</taxon>
        <taxon>Romanomermis</taxon>
    </lineage>
</organism>
<dbReference type="SUPFAM" id="SSF56436">
    <property type="entry name" value="C-type lectin-like"/>
    <property type="match status" value="1"/>
</dbReference>
<protein>
    <submittedName>
        <fullName evidence="3">C-type lectin domain-containing protein</fullName>
    </submittedName>
</protein>
<dbReference type="InterPro" id="IPR016186">
    <property type="entry name" value="C-type_lectin-like/link_sf"/>
</dbReference>
<evidence type="ECO:0000313" key="2">
    <source>
        <dbReference type="Proteomes" id="UP000887565"/>
    </source>
</evidence>
<keyword evidence="2" id="KW-1185">Reference proteome</keyword>
<feature type="domain" description="C-type lectin" evidence="1">
    <location>
        <begin position="24"/>
        <end position="152"/>
    </location>
</feature>
<dbReference type="AlphaFoldDB" id="A0A915JIR3"/>
<evidence type="ECO:0000313" key="3">
    <source>
        <dbReference type="WBParaSite" id="nRc.2.0.1.t26044-RA"/>
    </source>
</evidence>
<proteinExistence type="predicted"/>
<dbReference type="Gene3D" id="3.10.100.10">
    <property type="entry name" value="Mannose-Binding Protein A, subunit A"/>
    <property type="match status" value="1"/>
</dbReference>